<name>A0A2V2NG21_9EURY</name>
<keyword evidence="1" id="KW-0472">Membrane</keyword>
<dbReference type="Proteomes" id="UP000245657">
    <property type="component" value="Unassembled WGS sequence"/>
</dbReference>
<keyword evidence="3" id="KW-1185">Reference proteome</keyword>
<keyword evidence="1" id="KW-1133">Transmembrane helix</keyword>
<evidence type="ECO:0000313" key="2">
    <source>
        <dbReference type="EMBL" id="PWR74263.1"/>
    </source>
</evidence>
<organism evidence="2 3">
    <name type="scientific">Methanospirillum lacunae</name>
    <dbReference type="NCBI Taxonomy" id="668570"/>
    <lineage>
        <taxon>Archaea</taxon>
        <taxon>Methanobacteriati</taxon>
        <taxon>Methanobacteriota</taxon>
        <taxon>Stenosarchaea group</taxon>
        <taxon>Methanomicrobia</taxon>
        <taxon>Methanomicrobiales</taxon>
        <taxon>Methanospirillaceae</taxon>
        <taxon>Methanospirillum</taxon>
    </lineage>
</organism>
<dbReference type="AlphaFoldDB" id="A0A2V2NG21"/>
<keyword evidence="1" id="KW-0812">Transmembrane</keyword>
<feature type="transmembrane region" description="Helical" evidence="1">
    <location>
        <begin position="20"/>
        <end position="37"/>
    </location>
</feature>
<gene>
    <name evidence="2" type="ORF">DK846_03710</name>
</gene>
<evidence type="ECO:0000256" key="1">
    <source>
        <dbReference type="SAM" id="Phobius"/>
    </source>
</evidence>
<sequence>MMKNIELFMVKLRIKENHIILSHSGFISVLLMTGFMSKIFDDYIIIVMIEFICKINNFIDYISFNSNSYLN</sequence>
<reference evidence="2 3" key="1">
    <citation type="submission" date="2018-05" db="EMBL/GenBank/DDBJ databases">
        <title>Draft genome of Methanospirillum lacunae Ki8-1.</title>
        <authorList>
            <person name="Dueholm M.S."/>
            <person name="Nielsen P.H."/>
            <person name="Bakmann L.F."/>
            <person name="Otzen D.E."/>
        </authorList>
    </citation>
    <scope>NUCLEOTIDE SEQUENCE [LARGE SCALE GENOMIC DNA]</scope>
    <source>
        <strain evidence="2 3">Ki8-1</strain>
    </source>
</reference>
<proteinExistence type="predicted"/>
<accession>A0A2V2NG21</accession>
<evidence type="ECO:0000313" key="3">
    <source>
        <dbReference type="Proteomes" id="UP000245657"/>
    </source>
</evidence>
<protein>
    <submittedName>
        <fullName evidence="2">Uncharacterized protein</fullName>
    </submittedName>
</protein>
<dbReference type="EMBL" id="QGMY01000002">
    <property type="protein sequence ID" value="PWR74263.1"/>
    <property type="molecule type" value="Genomic_DNA"/>
</dbReference>
<comment type="caution">
    <text evidence="2">The sequence shown here is derived from an EMBL/GenBank/DDBJ whole genome shotgun (WGS) entry which is preliminary data.</text>
</comment>